<comment type="caution">
    <text evidence="2">The sequence shown here is derived from an EMBL/GenBank/DDBJ whole genome shotgun (WGS) entry which is preliminary data.</text>
</comment>
<evidence type="ECO:0000313" key="3">
    <source>
        <dbReference type="Proteomes" id="UP000010164"/>
    </source>
</evidence>
<proteinExistence type="predicted"/>
<protein>
    <submittedName>
        <fullName evidence="2">Uncharacterized protein</fullName>
    </submittedName>
</protein>
<accession>L0W7B6</accession>
<evidence type="ECO:0000256" key="1">
    <source>
        <dbReference type="SAM" id="MobiDB-lite"/>
    </source>
</evidence>
<dbReference type="Proteomes" id="UP000010164">
    <property type="component" value="Unassembled WGS sequence"/>
</dbReference>
<feature type="region of interest" description="Disordered" evidence="1">
    <location>
        <begin position="97"/>
        <end position="121"/>
    </location>
</feature>
<reference evidence="2 3" key="1">
    <citation type="journal article" date="2012" name="J. Bacteriol.">
        <title>Genome Sequence of the Alkane-Degrading Bacterium Alcanivorax hongdengensis Type Strain A-11-3.</title>
        <authorList>
            <person name="Lai Q."/>
            <person name="Shao Z."/>
        </authorList>
    </citation>
    <scope>NUCLEOTIDE SEQUENCE [LARGE SCALE GENOMIC DNA]</scope>
    <source>
        <strain evidence="2 3">A-11-3</strain>
    </source>
</reference>
<gene>
    <name evidence="2" type="ORF">A11A3_16742</name>
</gene>
<dbReference type="EMBL" id="AMRJ01000050">
    <property type="protein sequence ID" value="EKF72824.1"/>
    <property type="molecule type" value="Genomic_DNA"/>
</dbReference>
<sequence>MPQFLQACLELIQAALQRSQVRYGRLFGYRLLHCGKLDFHGPANRIEIGRGDRIGAIQCVLYLLVQLTQPVLQQCGLRLQRVRLHVLVQARQGNMIDDHGSADKQQPGRRGDIQQPTATGW</sequence>
<evidence type="ECO:0000313" key="2">
    <source>
        <dbReference type="EMBL" id="EKF72824.1"/>
    </source>
</evidence>
<organism evidence="2 3">
    <name type="scientific">Alcanivorax hongdengensis A-11-3</name>
    <dbReference type="NCBI Taxonomy" id="1177179"/>
    <lineage>
        <taxon>Bacteria</taxon>
        <taxon>Pseudomonadati</taxon>
        <taxon>Pseudomonadota</taxon>
        <taxon>Gammaproteobacteria</taxon>
        <taxon>Oceanospirillales</taxon>
        <taxon>Alcanivoracaceae</taxon>
        <taxon>Alcanivorax</taxon>
    </lineage>
</organism>
<name>L0W7B6_9GAMM</name>
<keyword evidence="3" id="KW-1185">Reference proteome</keyword>
<dbReference type="AlphaFoldDB" id="L0W7B6"/>